<name>A0ABT8MCS8_9EURY</name>
<evidence type="ECO:0000259" key="12">
    <source>
        <dbReference type="Pfam" id="PF08546"/>
    </source>
</evidence>
<keyword evidence="4 10" id="KW-0521">NADP</keyword>
<dbReference type="PANTHER" id="PTHR43765:SF2">
    <property type="entry name" value="2-DEHYDROPANTOATE 2-REDUCTASE"/>
    <property type="match status" value="1"/>
</dbReference>
<dbReference type="EC" id="1.1.1.169" evidence="3 10"/>
<evidence type="ECO:0000256" key="4">
    <source>
        <dbReference type="ARBA" id="ARBA00022857"/>
    </source>
</evidence>
<keyword evidence="14" id="KW-1185">Reference proteome</keyword>
<comment type="catalytic activity">
    <reaction evidence="9">
        <text>(R)-pantoate + NAD(+) = 2-dehydropantoate + NADH + H(+)</text>
        <dbReference type="Rhea" id="RHEA:61292"/>
        <dbReference type="ChEBI" id="CHEBI:11561"/>
        <dbReference type="ChEBI" id="CHEBI:15378"/>
        <dbReference type="ChEBI" id="CHEBI:15980"/>
        <dbReference type="ChEBI" id="CHEBI:57540"/>
        <dbReference type="ChEBI" id="CHEBI:57945"/>
    </reaction>
    <physiologicalReaction direction="right-to-left" evidence="9">
        <dbReference type="Rhea" id="RHEA:61294"/>
    </physiologicalReaction>
</comment>
<accession>A0ABT8MCS8</accession>
<evidence type="ECO:0000256" key="7">
    <source>
        <dbReference type="ARBA" id="ARBA00032024"/>
    </source>
</evidence>
<sequence>MRVVILGAGAVGLTVAAKLSTVCDVHAVCRRRHADAVRERGFLMTGIWGEGTCRFACSESLPDGEAADYYIITAKSTDTETICREYADALCGREVVSLQNGIGNEEIIARYTDRVIGGMIITGFEWRGDGAVHVSVEAAPMKLGRFPGGLDGPVERLVSLIRDAGMNVEATDAIRSDLWSKTLYNCALNPLGALTGVPYGSLADPHAWRIVAGIVCEAFRVAEAEGVRLPWNAADDYLSYLRDVQLPATAAHHSSMLQDLRAGRKTEIDFLNGAVIARGTRHGIPVPYNICITEQIRFRERLGQGGG</sequence>
<evidence type="ECO:0000256" key="8">
    <source>
        <dbReference type="ARBA" id="ARBA00047506"/>
    </source>
</evidence>
<comment type="pathway">
    <text evidence="1 10">Cofactor biosynthesis; coenzyme A biosynthesis.</text>
</comment>
<dbReference type="SUPFAM" id="SSF48179">
    <property type="entry name" value="6-phosphogluconate dehydrogenase C-terminal domain-like"/>
    <property type="match status" value="1"/>
</dbReference>
<dbReference type="InterPro" id="IPR013328">
    <property type="entry name" value="6PGD_dom2"/>
</dbReference>
<dbReference type="InterPro" id="IPR003710">
    <property type="entry name" value="ApbA"/>
</dbReference>
<evidence type="ECO:0000256" key="3">
    <source>
        <dbReference type="ARBA" id="ARBA00013014"/>
    </source>
</evidence>
<organism evidence="13 14">
    <name type="scientific">Methanoculleus frigidifontis</name>
    <dbReference type="NCBI Taxonomy" id="2584085"/>
    <lineage>
        <taxon>Archaea</taxon>
        <taxon>Methanobacteriati</taxon>
        <taxon>Methanobacteriota</taxon>
        <taxon>Stenosarchaea group</taxon>
        <taxon>Methanomicrobia</taxon>
        <taxon>Methanomicrobiales</taxon>
        <taxon>Methanomicrobiaceae</taxon>
        <taxon>Methanoculleus</taxon>
    </lineage>
</organism>
<dbReference type="Gene3D" id="1.10.1040.10">
    <property type="entry name" value="N-(1-d-carboxylethyl)-l-norvaline Dehydrogenase, domain 2"/>
    <property type="match status" value="1"/>
</dbReference>
<comment type="caution">
    <text evidence="13">The sequence shown here is derived from an EMBL/GenBank/DDBJ whole genome shotgun (WGS) entry which is preliminary data.</text>
</comment>
<evidence type="ECO:0000256" key="2">
    <source>
        <dbReference type="ARBA" id="ARBA00007870"/>
    </source>
</evidence>
<evidence type="ECO:0000256" key="10">
    <source>
        <dbReference type="RuleBase" id="RU362068"/>
    </source>
</evidence>
<dbReference type="InterPro" id="IPR013332">
    <property type="entry name" value="KPR_N"/>
</dbReference>
<dbReference type="PANTHER" id="PTHR43765">
    <property type="entry name" value="2-DEHYDROPANTOATE 2-REDUCTASE-RELATED"/>
    <property type="match status" value="1"/>
</dbReference>
<protein>
    <recommendedName>
        <fullName evidence="3 10">2-dehydropantoate 2-reductase</fullName>
        <ecNumber evidence="3 10">1.1.1.169</ecNumber>
    </recommendedName>
    <alternativeName>
        <fullName evidence="7 10">Ketopantoate reductase</fullName>
    </alternativeName>
</protein>
<dbReference type="Proteomes" id="UP001168338">
    <property type="component" value="Unassembled WGS sequence"/>
</dbReference>
<dbReference type="Pfam" id="PF02558">
    <property type="entry name" value="ApbA"/>
    <property type="match status" value="1"/>
</dbReference>
<dbReference type="InterPro" id="IPR036291">
    <property type="entry name" value="NAD(P)-bd_dom_sf"/>
</dbReference>
<comment type="function">
    <text evidence="10">Catalyzes the NADPH-dependent reduction of ketopantoate into pantoic acid.</text>
</comment>
<dbReference type="Gene3D" id="3.40.50.720">
    <property type="entry name" value="NAD(P)-binding Rossmann-like Domain"/>
    <property type="match status" value="1"/>
</dbReference>
<evidence type="ECO:0000256" key="1">
    <source>
        <dbReference type="ARBA" id="ARBA00004724"/>
    </source>
</evidence>
<feature type="domain" description="Ketopantoate reductase C-terminal" evidence="12">
    <location>
        <begin position="174"/>
        <end position="299"/>
    </location>
</feature>
<keyword evidence="6 10" id="KW-0560">Oxidoreductase</keyword>
<evidence type="ECO:0000313" key="13">
    <source>
        <dbReference type="EMBL" id="MDN7025735.1"/>
    </source>
</evidence>
<dbReference type="EMBL" id="VCYH01000009">
    <property type="protein sequence ID" value="MDN7025735.1"/>
    <property type="molecule type" value="Genomic_DNA"/>
</dbReference>
<dbReference type="Pfam" id="PF08546">
    <property type="entry name" value="ApbA_C"/>
    <property type="match status" value="1"/>
</dbReference>
<keyword evidence="5 10" id="KW-0173">Coenzyme A biosynthesis</keyword>
<proteinExistence type="inferred from homology"/>
<evidence type="ECO:0000256" key="5">
    <source>
        <dbReference type="ARBA" id="ARBA00022993"/>
    </source>
</evidence>
<evidence type="ECO:0000256" key="6">
    <source>
        <dbReference type="ARBA" id="ARBA00023002"/>
    </source>
</evidence>
<comment type="catalytic activity">
    <reaction evidence="8">
        <text>(R)-pantoate + NADP(+) = 2-dehydropantoate + NADPH + H(+)</text>
        <dbReference type="Rhea" id="RHEA:16233"/>
        <dbReference type="ChEBI" id="CHEBI:11561"/>
        <dbReference type="ChEBI" id="CHEBI:15378"/>
        <dbReference type="ChEBI" id="CHEBI:15980"/>
        <dbReference type="ChEBI" id="CHEBI:57783"/>
        <dbReference type="ChEBI" id="CHEBI:58349"/>
        <dbReference type="EC" id="1.1.1.169"/>
    </reaction>
    <physiologicalReaction direction="right-to-left" evidence="8">
        <dbReference type="Rhea" id="RHEA:16235"/>
    </physiologicalReaction>
</comment>
<dbReference type="InterPro" id="IPR013752">
    <property type="entry name" value="KPA_reductase"/>
</dbReference>
<evidence type="ECO:0000313" key="14">
    <source>
        <dbReference type="Proteomes" id="UP001168338"/>
    </source>
</evidence>
<dbReference type="InterPro" id="IPR008927">
    <property type="entry name" value="6-PGluconate_DH-like_C_sf"/>
</dbReference>
<dbReference type="InterPro" id="IPR050838">
    <property type="entry name" value="Ketopantoate_reductase"/>
</dbReference>
<evidence type="ECO:0000256" key="9">
    <source>
        <dbReference type="ARBA" id="ARBA00048196"/>
    </source>
</evidence>
<reference evidence="13" key="1">
    <citation type="submission" date="2019-05" db="EMBL/GenBank/DDBJ databases">
        <title>Methanoculleus sp. FWC-SCC1, a methanogenic archaeon isolated from deep marine cold seep.</title>
        <authorList>
            <person name="Chen Y.-W."/>
            <person name="Chen S.-C."/>
            <person name="Teng N.-H."/>
            <person name="Lai M.-C."/>
        </authorList>
    </citation>
    <scope>NUCLEOTIDE SEQUENCE</scope>
    <source>
        <strain evidence="13">FWC-SCC1</strain>
    </source>
</reference>
<feature type="domain" description="Ketopantoate reductase N-terminal" evidence="11">
    <location>
        <begin position="3"/>
        <end position="147"/>
    </location>
</feature>
<gene>
    <name evidence="13" type="ORF">FGU65_12735</name>
</gene>
<dbReference type="NCBIfam" id="TIGR00745">
    <property type="entry name" value="apbA_panE"/>
    <property type="match status" value="1"/>
</dbReference>
<comment type="similarity">
    <text evidence="2 10">Belongs to the ketopantoate reductase family.</text>
</comment>
<evidence type="ECO:0000259" key="11">
    <source>
        <dbReference type="Pfam" id="PF02558"/>
    </source>
</evidence>
<dbReference type="SUPFAM" id="SSF51735">
    <property type="entry name" value="NAD(P)-binding Rossmann-fold domains"/>
    <property type="match status" value="1"/>
</dbReference>